<feature type="region of interest" description="Disordered" evidence="1">
    <location>
        <begin position="308"/>
        <end position="343"/>
    </location>
</feature>
<organism evidence="2 3">
    <name type="scientific">Diplodia seriata</name>
    <dbReference type="NCBI Taxonomy" id="420778"/>
    <lineage>
        <taxon>Eukaryota</taxon>
        <taxon>Fungi</taxon>
        <taxon>Dikarya</taxon>
        <taxon>Ascomycota</taxon>
        <taxon>Pezizomycotina</taxon>
        <taxon>Dothideomycetes</taxon>
        <taxon>Dothideomycetes incertae sedis</taxon>
        <taxon>Botryosphaeriales</taxon>
        <taxon>Botryosphaeriaceae</taxon>
        <taxon>Diplodia</taxon>
    </lineage>
</organism>
<feature type="region of interest" description="Disordered" evidence="1">
    <location>
        <begin position="1"/>
        <end position="73"/>
    </location>
</feature>
<evidence type="ECO:0008006" key="4">
    <source>
        <dbReference type="Google" id="ProtNLM"/>
    </source>
</evidence>
<dbReference type="EMBL" id="JAJVCZ030000002">
    <property type="protein sequence ID" value="KAL0262498.1"/>
    <property type="molecule type" value="Genomic_DNA"/>
</dbReference>
<feature type="compositionally biased region" description="Basic and acidic residues" evidence="1">
    <location>
        <begin position="13"/>
        <end position="54"/>
    </location>
</feature>
<sequence>MEPNSAQQTPARQVEEQTGRDTSPPEEHRSRQARRAAERAAEKAVQKLDKKAAATDEDDDDNDDDINLAPQEFPGEIYIREASAAIRDAQLAGQANPPQEDDAAHSTTISFFADGSRDSARNGKGAACAVVWRDPAAAAAAAATADDDNNNNNNWRVDAKALPDGANSHDAEAHACLRALQLAVATTRRPSSSSSSSASPATVRLIQIFTDSATVLQALIKLRSRRLARWTARRPYFVEQLEAIYNWAALLKDEGVRVVFRWVIKGHAWPFRVVGHARVDEAARAALPSRRPGWVAPEPEWWMRRMERERERKKRERKRREEWAEEEARLEKGAPPKRRKLGR</sequence>
<feature type="compositionally biased region" description="Acidic residues" evidence="1">
    <location>
        <begin position="55"/>
        <end position="66"/>
    </location>
</feature>
<evidence type="ECO:0000313" key="2">
    <source>
        <dbReference type="EMBL" id="KAL0262498.1"/>
    </source>
</evidence>
<comment type="caution">
    <text evidence="2">The sequence shown here is derived from an EMBL/GenBank/DDBJ whole genome shotgun (WGS) entry which is preliminary data.</text>
</comment>
<dbReference type="InterPro" id="IPR036397">
    <property type="entry name" value="RNaseH_sf"/>
</dbReference>
<evidence type="ECO:0000256" key="1">
    <source>
        <dbReference type="SAM" id="MobiDB-lite"/>
    </source>
</evidence>
<dbReference type="Proteomes" id="UP001430584">
    <property type="component" value="Unassembled WGS sequence"/>
</dbReference>
<dbReference type="SUPFAM" id="SSF53098">
    <property type="entry name" value="Ribonuclease H-like"/>
    <property type="match status" value="1"/>
</dbReference>
<dbReference type="InterPro" id="IPR012337">
    <property type="entry name" value="RNaseH-like_sf"/>
</dbReference>
<name>A0ABR3CPC0_9PEZI</name>
<protein>
    <recommendedName>
        <fullName evidence="4">RNase H type-1 domain-containing protein</fullName>
    </recommendedName>
</protein>
<keyword evidence="3" id="KW-1185">Reference proteome</keyword>
<dbReference type="Gene3D" id="3.30.420.10">
    <property type="entry name" value="Ribonuclease H-like superfamily/Ribonuclease H"/>
    <property type="match status" value="1"/>
</dbReference>
<proteinExistence type="predicted"/>
<feature type="compositionally biased region" description="Basic and acidic residues" evidence="1">
    <location>
        <begin position="319"/>
        <end position="334"/>
    </location>
</feature>
<evidence type="ECO:0000313" key="3">
    <source>
        <dbReference type="Proteomes" id="UP001430584"/>
    </source>
</evidence>
<accession>A0ABR3CPC0</accession>
<dbReference type="GeneID" id="92005551"/>
<dbReference type="RefSeq" id="XP_066635527.1">
    <property type="nucleotide sequence ID" value="XM_066772960.1"/>
</dbReference>
<reference evidence="2 3" key="1">
    <citation type="submission" date="2024-02" db="EMBL/GenBank/DDBJ databases">
        <title>De novo assembly and annotation of 12 fungi associated with fruit tree decline syndrome in Ontario, Canada.</title>
        <authorList>
            <person name="Sulman M."/>
            <person name="Ellouze W."/>
            <person name="Ilyukhin E."/>
        </authorList>
    </citation>
    <scope>NUCLEOTIDE SEQUENCE [LARGE SCALE GENOMIC DNA]</scope>
    <source>
        <strain evidence="2 3">FDS-637</strain>
    </source>
</reference>
<feature type="compositionally biased region" description="Polar residues" evidence="1">
    <location>
        <begin position="1"/>
        <end position="11"/>
    </location>
</feature>
<gene>
    <name evidence="2" type="ORF">SLS55_001466</name>
</gene>